<evidence type="ECO:0000256" key="8">
    <source>
        <dbReference type="SAM" id="Coils"/>
    </source>
</evidence>
<evidence type="ECO:0000256" key="9">
    <source>
        <dbReference type="SAM" id="SignalP"/>
    </source>
</evidence>
<reference evidence="10 11" key="1">
    <citation type="submission" date="2022-01" db="EMBL/GenBank/DDBJ databases">
        <title>Flavihumibacter sp. nov., isolated from sediment of a river.</title>
        <authorList>
            <person name="Liu H."/>
        </authorList>
    </citation>
    <scope>NUCLEOTIDE SEQUENCE [LARGE SCALE GENOMIC DNA]</scope>
    <source>
        <strain evidence="10 11">RY-1</strain>
    </source>
</reference>
<dbReference type="Pfam" id="PF02321">
    <property type="entry name" value="OEP"/>
    <property type="match status" value="1"/>
</dbReference>
<protein>
    <submittedName>
        <fullName evidence="10">TolC family protein</fullName>
    </submittedName>
</protein>
<keyword evidence="7" id="KW-0998">Cell outer membrane</keyword>
<evidence type="ECO:0000256" key="6">
    <source>
        <dbReference type="ARBA" id="ARBA00023136"/>
    </source>
</evidence>
<comment type="subcellular location">
    <subcellularLocation>
        <location evidence="1">Cell outer membrane</location>
    </subcellularLocation>
</comment>
<dbReference type="RefSeq" id="WP_234863613.1">
    <property type="nucleotide sequence ID" value="NZ_JAKEVY010000001.1"/>
</dbReference>
<evidence type="ECO:0000313" key="10">
    <source>
        <dbReference type="EMBL" id="MCF1713167.1"/>
    </source>
</evidence>
<keyword evidence="5" id="KW-0812">Transmembrane</keyword>
<feature type="chain" id="PRO_5045328231" evidence="9">
    <location>
        <begin position="25"/>
        <end position="441"/>
    </location>
</feature>
<keyword evidence="8" id="KW-0175">Coiled coil</keyword>
<dbReference type="Gene3D" id="1.20.1600.10">
    <property type="entry name" value="Outer membrane efflux proteins (OEP)"/>
    <property type="match status" value="1"/>
</dbReference>
<keyword evidence="4" id="KW-1134">Transmembrane beta strand</keyword>
<comment type="caution">
    <text evidence="10">The sequence shown here is derived from an EMBL/GenBank/DDBJ whole genome shotgun (WGS) entry which is preliminary data.</text>
</comment>
<keyword evidence="9" id="KW-0732">Signal</keyword>
<accession>A0ABS9BDM4</accession>
<dbReference type="InterPro" id="IPR003423">
    <property type="entry name" value="OMP_efflux"/>
</dbReference>
<dbReference type="PANTHER" id="PTHR30026:SF20">
    <property type="entry name" value="OUTER MEMBRANE PROTEIN TOLC"/>
    <property type="match status" value="1"/>
</dbReference>
<evidence type="ECO:0000256" key="2">
    <source>
        <dbReference type="ARBA" id="ARBA00007613"/>
    </source>
</evidence>
<dbReference type="SUPFAM" id="SSF56954">
    <property type="entry name" value="Outer membrane efflux proteins (OEP)"/>
    <property type="match status" value="1"/>
</dbReference>
<dbReference type="EMBL" id="JAKEVY010000001">
    <property type="protein sequence ID" value="MCF1713167.1"/>
    <property type="molecule type" value="Genomic_DNA"/>
</dbReference>
<organism evidence="10 11">
    <name type="scientific">Flavihumibacter fluminis</name>
    <dbReference type="NCBI Taxonomy" id="2909236"/>
    <lineage>
        <taxon>Bacteria</taxon>
        <taxon>Pseudomonadati</taxon>
        <taxon>Bacteroidota</taxon>
        <taxon>Chitinophagia</taxon>
        <taxon>Chitinophagales</taxon>
        <taxon>Chitinophagaceae</taxon>
        <taxon>Flavihumibacter</taxon>
    </lineage>
</organism>
<sequence>MKLVNTHKLLLFLLLQVVSMVALAQPKWSLQQCLDTALILNKQLRMAKNNVAQREQLLKEAKAQLLPKLSLNADYRYYMDLPTQLLPLNIFNPQVPAGEFKEAQFGVPHTINANLQLQLPLYSPQAYGAIKQAGLFTELADLQVLKSEEQLLYEITGLYYNAQILQHQLLFLDSNLLNSSKLIQNITLLKEQLLATGTDLRKVYLQNTQLQTQRELIQAKLFQVLEYLKLSIGIPEDISFRVDPIQEPVPAPAYDVQIPLDVQIIQQEKKLLEMELNTLHRSGKLPSVNFQAFYGSTGFGYHQQPSPFLKFYPLGYAGIQFSYPIFNGTITKRKITKKQLEISNNQLQEQFLTDKMQAELKNTNRQKQVLQKAIMTSREQLDLAKAIYDQTLLQHKQGLANLTDILLADNAVRDAQQQLLTSWIDLLKADLELKKITSNLN</sequence>
<keyword evidence="3" id="KW-0813">Transport</keyword>
<keyword evidence="6" id="KW-0472">Membrane</keyword>
<proteinExistence type="inferred from homology"/>
<dbReference type="InterPro" id="IPR051906">
    <property type="entry name" value="TolC-like"/>
</dbReference>
<gene>
    <name evidence="10" type="ORF">L0U88_00815</name>
</gene>
<dbReference type="PANTHER" id="PTHR30026">
    <property type="entry name" value="OUTER MEMBRANE PROTEIN TOLC"/>
    <property type="match status" value="1"/>
</dbReference>
<keyword evidence="11" id="KW-1185">Reference proteome</keyword>
<feature type="coiled-coil region" evidence="8">
    <location>
        <begin position="353"/>
        <end position="380"/>
    </location>
</feature>
<feature type="signal peptide" evidence="9">
    <location>
        <begin position="1"/>
        <end position="24"/>
    </location>
</feature>
<name>A0ABS9BDM4_9BACT</name>
<evidence type="ECO:0000256" key="5">
    <source>
        <dbReference type="ARBA" id="ARBA00022692"/>
    </source>
</evidence>
<evidence type="ECO:0000256" key="1">
    <source>
        <dbReference type="ARBA" id="ARBA00004442"/>
    </source>
</evidence>
<evidence type="ECO:0000256" key="4">
    <source>
        <dbReference type="ARBA" id="ARBA00022452"/>
    </source>
</evidence>
<evidence type="ECO:0000256" key="7">
    <source>
        <dbReference type="ARBA" id="ARBA00023237"/>
    </source>
</evidence>
<comment type="similarity">
    <text evidence="2">Belongs to the outer membrane factor (OMF) (TC 1.B.17) family.</text>
</comment>
<evidence type="ECO:0000256" key="3">
    <source>
        <dbReference type="ARBA" id="ARBA00022448"/>
    </source>
</evidence>
<evidence type="ECO:0000313" key="11">
    <source>
        <dbReference type="Proteomes" id="UP001200145"/>
    </source>
</evidence>
<dbReference type="Proteomes" id="UP001200145">
    <property type="component" value="Unassembled WGS sequence"/>
</dbReference>